<dbReference type="RefSeq" id="WP_092208096.1">
    <property type="nucleotide sequence ID" value="NZ_FOVN01000003.1"/>
</dbReference>
<name>A0A1I5BND5_9FLAO</name>
<keyword evidence="2" id="KW-1185">Reference proteome</keyword>
<protein>
    <submittedName>
        <fullName evidence="1">Uncharacterized protein</fullName>
    </submittedName>
</protein>
<evidence type="ECO:0000313" key="2">
    <source>
        <dbReference type="Proteomes" id="UP000198705"/>
    </source>
</evidence>
<dbReference type="Proteomes" id="UP000198705">
    <property type="component" value="Unassembled WGS sequence"/>
</dbReference>
<accession>A0A1I5BND5</accession>
<reference evidence="2" key="1">
    <citation type="submission" date="2016-10" db="EMBL/GenBank/DDBJ databases">
        <authorList>
            <person name="Varghese N."/>
            <person name="Submissions S."/>
        </authorList>
    </citation>
    <scope>NUCLEOTIDE SEQUENCE [LARGE SCALE GENOMIC DNA]</scope>
    <source>
        <strain evidence="2">DSM 23925</strain>
    </source>
</reference>
<sequence>MVLNNIERLLEKYENAETTLQEEAQLKAYFSQENVAPHLEMYKPMFAYFKANQTEVSTKELPLKSKVPFNYKWLSVAAVAVLLVSLYFSNPFQTQEDLGTYDDPMLAYNEVVKSLEMISTQMNKGFEKVNYLNAVNDGMSKVNYLNEIENSTNRIFKNKQ</sequence>
<dbReference type="STRING" id="649333.SAMN04487989_103255"/>
<evidence type="ECO:0000313" key="1">
    <source>
        <dbReference type="EMBL" id="SFN76265.1"/>
    </source>
</evidence>
<dbReference type="AlphaFoldDB" id="A0A1I5BND5"/>
<organism evidence="1 2">
    <name type="scientific">Bizionia echini</name>
    <dbReference type="NCBI Taxonomy" id="649333"/>
    <lineage>
        <taxon>Bacteria</taxon>
        <taxon>Pseudomonadati</taxon>
        <taxon>Bacteroidota</taxon>
        <taxon>Flavobacteriia</taxon>
        <taxon>Flavobacteriales</taxon>
        <taxon>Flavobacteriaceae</taxon>
        <taxon>Bizionia</taxon>
    </lineage>
</organism>
<dbReference type="OrthoDB" id="1098521at2"/>
<gene>
    <name evidence="1" type="ORF">SAMN04487989_103255</name>
</gene>
<dbReference type="EMBL" id="FOVN01000003">
    <property type="protein sequence ID" value="SFN76265.1"/>
    <property type="molecule type" value="Genomic_DNA"/>
</dbReference>
<proteinExistence type="predicted"/>